<feature type="transmembrane region" description="Helical" evidence="7">
    <location>
        <begin position="303"/>
        <end position="323"/>
    </location>
</feature>
<feature type="transmembrane region" description="Helical" evidence="7">
    <location>
        <begin position="69"/>
        <end position="91"/>
    </location>
</feature>
<feature type="compositionally biased region" description="Low complexity" evidence="6">
    <location>
        <begin position="184"/>
        <end position="194"/>
    </location>
</feature>
<comment type="subcellular location">
    <subcellularLocation>
        <location evidence="1">Cell membrane</location>
        <topology evidence="1">Single-pass membrane protein</topology>
    </subcellularLocation>
</comment>
<feature type="compositionally biased region" description="Pro residues" evidence="6">
    <location>
        <begin position="167"/>
        <end position="183"/>
    </location>
</feature>
<keyword evidence="3 7" id="KW-0812">Transmembrane</keyword>
<evidence type="ECO:0000259" key="8">
    <source>
        <dbReference type="Pfam" id="PF04024"/>
    </source>
</evidence>
<feature type="transmembrane region" description="Helical" evidence="7">
    <location>
        <begin position="139"/>
        <end position="157"/>
    </location>
</feature>
<keyword evidence="4 7" id="KW-1133">Transmembrane helix</keyword>
<evidence type="ECO:0000313" key="10">
    <source>
        <dbReference type="Proteomes" id="UP001319870"/>
    </source>
</evidence>
<keyword evidence="10" id="KW-1185">Reference proteome</keyword>
<feature type="region of interest" description="Disordered" evidence="6">
    <location>
        <begin position="1"/>
        <end position="29"/>
    </location>
</feature>
<comment type="caution">
    <text evidence="9">The sequence shown here is derived from an EMBL/GenBank/DDBJ whole genome shotgun (WGS) entry which is preliminary data.</text>
</comment>
<dbReference type="RefSeq" id="WP_225564349.1">
    <property type="nucleotide sequence ID" value="NZ_JAIXCQ010000002.1"/>
</dbReference>
<evidence type="ECO:0000256" key="2">
    <source>
        <dbReference type="ARBA" id="ARBA00022475"/>
    </source>
</evidence>
<accession>A0ABS7ZFG0</accession>
<keyword evidence="5 7" id="KW-0472">Membrane</keyword>
<feature type="domain" description="Phage shock protein PspC N-terminal" evidence="8">
    <location>
        <begin position="40"/>
        <end position="93"/>
    </location>
</feature>
<dbReference type="PANTHER" id="PTHR33885">
    <property type="entry name" value="PHAGE SHOCK PROTEIN C"/>
    <property type="match status" value="1"/>
</dbReference>
<dbReference type="InterPro" id="IPR007168">
    <property type="entry name" value="Phageshock_PspC_N"/>
</dbReference>
<feature type="transmembrane region" description="Helical" evidence="7">
    <location>
        <begin position="330"/>
        <end position="349"/>
    </location>
</feature>
<evidence type="ECO:0000256" key="5">
    <source>
        <dbReference type="ARBA" id="ARBA00023136"/>
    </source>
</evidence>
<evidence type="ECO:0000256" key="1">
    <source>
        <dbReference type="ARBA" id="ARBA00004162"/>
    </source>
</evidence>
<organism evidence="9 10">
    <name type="scientific">Isoptericola luteus</name>
    <dbReference type="NCBI Taxonomy" id="2879484"/>
    <lineage>
        <taxon>Bacteria</taxon>
        <taxon>Bacillati</taxon>
        <taxon>Actinomycetota</taxon>
        <taxon>Actinomycetes</taxon>
        <taxon>Micrococcales</taxon>
        <taxon>Promicromonosporaceae</taxon>
        <taxon>Isoptericola</taxon>
    </lineage>
</organism>
<evidence type="ECO:0000256" key="4">
    <source>
        <dbReference type="ARBA" id="ARBA00022989"/>
    </source>
</evidence>
<dbReference type="PANTHER" id="PTHR33885:SF3">
    <property type="entry name" value="PHAGE SHOCK PROTEIN C"/>
    <property type="match status" value="1"/>
</dbReference>
<dbReference type="Proteomes" id="UP001319870">
    <property type="component" value="Unassembled WGS sequence"/>
</dbReference>
<keyword evidence="2" id="KW-1003">Cell membrane</keyword>
<dbReference type="InterPro" id="IPR052027">
    <property type="entry name" value="PspC"/>
</dbReference>
<name>A0ABS7ZFG0_9MICO</name>
<sequence>MTTDDHNPPTGGDAPPTGGPTPPPQRSGDGFFDSVRRLGLYRSDDRWVGGVAGGLAQRFGLDPLLVRGLLVLSFFLTGAGIVVYAIAWALLPEQRDGRIHLQQAVRGDFDVALLGAVVALVVGIAWNGGVGWWSGYFDWVDGLIWIAVWVAIVWVIVKLVRSRRPRTTPPARPGYGPVPPQPGPWQTGPSQTGPSPAAPGDPHFVPAPPAPYLSTPATPAPYPTTYPATPPRGAATASAPYLSAPVASRPTPLPAPAAPPLPPMPVRRGPGATTVGVVLGLVLLGGALLLVADRMGELDLPLWPTWLGVSIVVLGLGIVVCGLRSRKGGGLTFLAVVAVIAGILTWPLAGGPDPWDWWDVSDDTDAPGTTISNGTVVPRTIEQAEDGVQVSFGSAVVDLTELDLDGVSPGDPVVVPISMTAGSTTVLIPDGEAVAADVNVRAGNANWRVDDQEQSVNTFTDAPARFTTQEVSGADTIVLLLDLDVRAGDLTIKETR</sequence>
<feature type="transmembrane region" description="Helical" evidence="7">
    <location>
        <begin position="111"/>
        <end position="133"/>
    </location>
</feature>
<protein>
    <submittedName>
        <fullName evidence="9">PspC domain-containing protein</fullName>
    </submittedName>
</protein>
<evidence type="ECO:0000256" key="7">
    <source>
        <dbReference type="SAM" id="Phobius"/>
    </source>
</evidence>
<reference evidence="9 10" key="1">
    <citation type="submission" date="2021-09" db="EMBL/GenBank/DDBJ databases">
        <title>Isoptericola luteus sp. nov., a novel bacterium isolated from Harbin, the capital city of Heilongjiang province.</title>
        <authorList>
            <person name="Li J."/>
        </authorList>
    </citation>
    <scope>NUCLEOTIDE SEQUENCE [LARGE SCALE GENOMIC DNA]</scope>
    <source>
        <strain evidence="9 10">NEAU-Y5</strain>
    </source>
</reference>
<dbReference type="Pfam" id="PF04024">
    <property type="entry name" value="PspC"/>
    <property type="match status" value="1"/>
</dbReference>
<dbReference type="EMBL" id="JAIXCQ010000002">
    <property type="protein sequence ID" value="MCA5892579.1"/>
    <property type="molecule type" value="Genomic_DNA"/>
</dbReference>
<proteinExistence type="predicted"/>
<evidence type="ECO:0000256" key="6">
    <source>
        <dbReference type="SAM" id="MobiDB-lite"/>
    </source>
</evidence>
<feature type="region of interest" description="Disordered" evidence="6">
    <location>
        <begin position="165"/>
        <end position="210"/>
    </location>
</feature>
<gene>
    <name evidence="9" type="ORF">LEP48_04320</name>
</gene>
<evidence type="ECO:0000256" key="3">
    <source>
        <dbReference type="ARBA" id="ARBA00022692"/>
    </source>
</evidence>
<evidence type="ECO:0000313" key="9">
    <source>
        <dbReference type="EMBL" id="MCA5892579.1"/>
    </source>
</evidence>
<feature type="transmembrane region" description="Helical" evidence="7">
    <location>
        <begin position="271"/>
        <end position="291"/>
    </location>
</feature>